<keyword evidence="1" id="KW-0472">Membrane</keyword>
<reference evidence="2" key="1">
    <citation type="submission" date="2014-11" db="EMBL/GenBank/DDBJ databases">
        <authorList>
            <person name="Amaro Gonzalez C."/>
        </authorList>
    </citation>
    <scope>NUCLEOTIDE SEQUENCE</scope>
</reference>
<evidence type="ECO:0000256" key="1">
    <source>
        <dbReference type="SAM" id="Phobius"/>
    </source>
</evidence>
<dbReference type="AlphaFoldDB" id="A0A0E9RWG8"/>
<keyword evidence="1" id="KW-0812">Transmembrane</keyword>
<protein>
    <submittedName>
        <fullName evidence="2">Uncharacterized protein</fullName>
    </submittedName>
</protein>
<name>A0A0E9RWG8_ANGAN</name>
<evidence type="ECO:0000313" key="2">
    <source>
        <dbReference type="EMBL" id="JAH33529.1"/>
    </source>
</evidence>
<organism evidence="2">
    <name type="scientific">Anguilla anguilla</name>
    <name type="common">European freshwater eel</name>
    <name type="synonym">Muraena anguilla</name>
    <dbReference type="NCBI Taxonomy" id="7936"/>
    <lineage>
        <taxon>Eukaryota</taxon>
        <taxon>Metazoa</taxon>
        <taxon>Chordata</taxon>
        <taxon>Craniata</taxon>
        <taxon>Vertebrata</taxon>
        <taxon>Euteleostomi</taxon>
        <taxon>Actinopterygii</taxon>
        <taxon>Neopterygii</taxon>
        <taxon>Teleostei</taxon>
        <taxon>Anguilliformes</taxon>
        <taxon>Anguillidae</taxon>
        <taxon>Anguilla</taxon>
    </lineage>
</organism>
<reference evidence="2" key="2">
    <citation type="journal article" date="2015" name="Fish Shellfish Immunol.">
        <title>Early steps in the European eel (Anguilla anguilla)-Vibrio vulnificus interaction in the gills: Role of the RtxA13 toxin.</title>
        <authorList>
            <person name="Callol A."/>
            <person name="Pajuelo D."/>
            <person name="Ebbesson L."/>
            <person name="Teles M."/>
            <person name="MacKenzie S."/>
            <person name="Amaro C."/>
        </authorList>
    </citation>
    <scope>NUCLEOTIDE SEQUENCE</scope>
</reference>
<proteinExistence type="predicted"/>
<keyword evidence="1" id="KW-1133">Transmembrane helix</keyword>
<feature type="transmembrane region" description="Helical" evidence="1">
    <location>
        <begin position="6"/>
        <end position="23"/>
    </location>
</feature>
<accession>A0A0E9RWG8</accession>
<sequence>MAGNWNWRGLTIGFLIAYVRTIVKTSTWKMAI</sequence>
<dbReference type="EMBL" id="GBXM01075048">
    <property type="protein sequence ID" value="JAH33529.1"/>
    <property type="molecule type" value="Transcribed_RNA"/>
</dbReference>